<dbReference type="EMBL" id="GBXM01107052">
    <property type="protein sequence ID" value="JAH01525.1"/>
    <property type="molecule type" value="Transcribed_RNA"/>
</dbReference>
<name>A0A0E9PSD0_ANGAN</name>
<reference evidence="1" key="1">
    <citation type="submission" date="2014-11" db="EMBL/GenBank/DDBJ databases">
        <authorList>
            <person name="Amaro Gonzalez C."/>
        </authorList>
    </citation>
    <scope>NUCLEOTIDE SEQUENCE</scope>
</reference>
<accession>A0A0E9PSD0</accession>
<reference evidence="1" key="2">
    <citation type="journal article" date="2015" name="Fish Shellfish Immunol.">
        <title>Early steps in the European eel (Anguilla anguilla)-Vibrio vulnificus interaction in the gills: Role of the RtxA13 toxin.</title>
        <authorList>
            <person name="Callol A."/>
            <person name="Pajuelo D."/>
            <person name="Ebbesson L."/>
            <person name="Teles M."/>
            <person name="MacKenzie S."/>
            <person name="Amaro C."/>
        </authorList>
    </citation>
    <scope>NUCLEOTIDE SEQUENCE</scope>
</reference>
<sequence>MSHVSPFIVWTRFQS</sequence>
<protein>
    <submittedName>
        <fullName evidence="1">Uncharacterized protein</fullName>
    </submittedName>
</protein>
<evidence type="ECO:0000313" key="1">
    <source>
        <dbReference type="EMBL" id="JAH07536.1"/>
    </source>
</evidence>
<organism evidence="1">
    <name type="scientific">Anguilla anguilla</name>
    <name type="common">European freshwater eel</name>
    <name type="synonym">Muraena anguilla</name>
    <dbReference type="NCBI Taxonomy" id="7936"/>
    <lineage>
        <taxon>Eukaryota</taxon>
        <taxon>Metazoa</taxon>
        <taxon>Chordata</taxon>
        <taxon>Craniata</taxon>
        <taxon>Vertebrata</taxon>
        <taxon>Euteleostomi</taxon>
        <taxon>Actinopterygii</taxon>
        <taxon>Neopterygii</taxon>
        <taxon>Teleostei</taxon>
        <taxon>Anguilliformes</taxon>
        <taxon>Anguillidae</taxon>
        <taxon>Anguilla</taxon>
    </lineage>
</organism>
<proteinExistence type="predicted"/>
<dbReference type="EMBL" id="GBXM01101041">
    <property type="protein sequence ID" value="JAH07536.1"/>
    <property type="molecule type" value="Transcribed_RNA"/>
</dbReference>